<dbReference type="SMART" id="SM00748">
    <property type="entry name" value="HEPN"/>
    <property type="match status" value="1"/>
</dbReference>
<organism evidence="2 3">
    <name type="scientific">Cruoricaptor ignavus</name>
    <dbReference type="NCBI Taxonomy" id="1118202"/>
    <lineage>
        <taxon>Bacteria</taxon>
        <taxon>Pseudomonadati</taxon>
        <taxon>Bacteroidota</taxon>
        <taxon>Flavobacteriia</taxon>
        <taxon>Flavobacteriales</taxon>
        <taxon>Weeksellaceae</taxon>
        <taxon>Cruoricaptor</taxon>
    </lineage>
</organism>
<gene>
    <name evidence="2" type="ORF">IMZ16_03730</name>
</gene>
<dbReference type="KEGG" id="civ:IMZ16_03730"/>
<protein>
    <submittedName>
        <fullName evidence="2">HEPN domain-containing protein</fullName>
    </submittedName>
</protein>
<dbReference type="Gene3D" id="1.20.120.330">
    <property type="entry name" value="Nucleotidyltransferases domain 2"/>
    <property type="match status" value="1"/>
</dbReference>
<proteinExistence type="predicted"/>
<sequence>MKYWVEISDYDLETAEAMLETKRFLYVGFMCHQAAEKMLKAHFVKTQKSTPPFIHSLRRLAEKSGLWEKFDENFIETIHLLEPLNIESRYPSYKERLFQALSTERCREIIDQTKKLTQWIRQQL</sequence>
<feature type="domain" description="HEPN" evidence="1">
    <location>
        <begin position="5"/>
        <end position="116"/>
    </location>
</feature>
<dbReference type="Proteomes" id="UP000593605">
    <property type="component" value="Chromosome"/>
</dbReference>
<dbReference type="Pfam" id="PF05168">
    <property type="entry name" value="HEPN"/>
    <property type="match status" value="1"/>
</dbReference>
<dbReference type="AlphaFoldDB" id="A0A7M1T7G9"/>
<dbReference type="InterPro" id="IPR007842">
    <property type="entry name" value="HEPN_dom"/>
</dbReference>
<accession>A0A7M1T7G9</accession>
<name>A0A7M1T7G9_9FLAO</name>
<evidence type="ECO:0000259" key="1">
    <source>
        <dbReference type="PROSITE" id="PS50910"/>
    </source>
</evidence>
<evidence type="ECO:0000313" key="3">
    <source>
        <dbReference type="Proteomes" id="UP000593605"/>
    </source>
</evidence>
<reference evidence="2 3" key="1">
    <citation type="submission" date="2020-10" db="EMBL/GenBank/DDBJ databases">
        <title>Complete genome of Cruoricapor ignavus strain M1214 isolated from the blood culture of a febrile patient.</title>
        <authorList>
            <person name="Guglielmino C.J.D."/>
        </authorList>
    </citation>
    <scope>NUCLEOTIDE SEQUENCE [LARGE SCALE GENOMIC DNA]</scope>
    <source>
        <strain evidence="2 3">M1214</strain>
    </source>
</reference>
<dbReference type="EMBL" id="CP063145">
    <property type="protein sequence ID" value="QOR74832.1"/>
    <property type="molecule type" value="Genomic_DNA"/>
</dbReference>
<evidence type="ECO:0000313" key="2">
    <source>
        <dbReference type="EMBL" id="QOR74832.1"/>
    </source>
</evidence>
<dbReference type="SUPFAM" id="SSF81593">
    <property type="entry name" value="Nucleotidyltransferase substrate binding subunit/domain"/>
    <property type="match status" value="1"/>
</dbReference>
<dbReference type="PROSITE" id="PS50910">
    <property type="entry name" value="HEPN"/>
    <property type="match status" value="1"/>
</dbReference>